<feature type="transmembrane region" description="Helical" evidence="1">
    <location>
        <begin position="62"/>
        <end position="86"/>
    </location>
</feature>
<evidence type="ECO:0000313" key="3">
    <source>
        <dbReference type="Proteomes" id="UP001151752"/>
    </source>
</evidence>
<evidence type="ECO:0000313" key="2">
    <source>
        <dbReference type="EMBL" id="KAJ6694679.1"/>
    </source>
</evidence>
<comment type="caution">
    <text evidence="2">The sequence shown here is derived from an EMBL/GenBank/DDBJ whole genome shotgun (WGS) entry which is preliminary data.</text>
</comment>
<keyword evidence="1" id="KW-0812">Transmembrane</keyword>
<keyword evidence="3" id="KW-1185">Reference proteome</keyword>
<dbReference type="EMBL" id="JAPFFM010000017">
    <property type="protein sequence ID" value="KAJ6694679.1"/>
    <property type="molecule type" value="Genomic_DNA"/>
</dbReference>
<dbReference type="AlphaFoldDB" id="A0A9Q0PV91"/>
<keyword evidence="1" id="KW-1133">Transmembrane helix</keyword>
<sequence length="96" mass="10661">MFLNGTTLIFRDGCWKKKLPLSNGRVNTGMNGKAFLKFPKGSVHQERPPLQLPGEKKKPDTMLIIVSVVLGTSVFANFVLVGAFCLSSSFIYRKKN</sequence>
<name>A0A9Q0PV91_9ROSI</name>
<evidence type="ECO:0000256" key="1">
    <source>
        <dbReference type="SAM" id="Phobius"/>
    </source>
</evidence>
<reference evidence="2" key="2">
    <citation type="journal article" date="2023" name="Int. J. Mol. Sci.">
        <title>De Novo Assembly and Annotation of 11 Diverse Shrub Willow (Salix) Genomes Reveals Novel Gene Organization in Sex-Linked Regions.</title>
        <authorList>
            <person name="Hyden B."/>
            <person name="Feng K."/>
            <person name="Yates T.B."/>
            <person name="Jawdy S."/>
            <person name="Cereghino C."/>
            <person name="Smart L.B."/>
            <person name="Muchero W."/>
        </authorList>
    </citation>
    <scope>NUCLEOTIDE SEQUENCE</scope>
    <source>
        <tissue evidence="2">Shoot tip</tissue>
    </source>
</reference>
<proteinExistence type="predicted"/>
<accession>A0A9Q0PV91</accession>
<dbReference type="Proteomes" id="UP001151752">
    <property type="component" value="Chromosome 3"/>
</dbReference>
<organism evidence="2 3">
    <name type="scientific">Salix koriyanagi</name>
    <dbReference type="NCBI Taxonomy" id="2511006"/>
    <lineage>
        <taxon>Eukaryota</taxon>
        <taxon>Viridiplantae</taxon>
        <taxon>Streptophyta</taxon>
        <taxon>Embryophyta</taxon>
        <taxon>Tracheophyta</taxon>
        <taxon>Spermatophyta</taxon>
        <taxon>Magnoliopsida</taxon>
        <taxon>eudicotyledons</taxon>
        <taxon>Gunneridae</taxon>
        <taxon>Pentapetalae</taxon>
        <taxon>rosids</taxon>
        <taxon>fabids</taxon>
        <taxon>Malpighiales</taxon>
        <taxon>Salicaceae</taxon>
        <taxon>Saliceae</taxon>
        <taxon>Salix</taxon>
    </lineage>
</organism>
<gene>
    <name evidence="2" type="ORF">OIU74_013909</name>
</gene>
<reference evidence="2" key="1">
    <citation type="submission" date="2022-11" db="EMBL/GenBank/DDBJ databases">
        <authorList>
            <person name="Hyden B.L."/>
            <person name="Feng K."/>
            <person name="Yates T."/>
            <person name="Jawdy S."/>
            <person name="Smart L.B."/>
            <person name="Muchero W."/>
        </authorList>
    </citation>
    <scope>NUCLEOTIDE SEQUENCE</scope>
    <source>
        <tissue evidence="2">Shoot tip</tissue>
    </source>
</reference>
<keyword evidence="1" id="KW-0472">Membrane</keyword>
<protein>
    <submittedName>
        <fullName evidence="2">Uncharacterized protein</fullName>
    </submittedName>
</protein>